<keyword evidence="6" id="KW-0472">Membrane</keyword>
<keyword evidence="6" id="KW-1133">Transmembrane helix</keyword>
<evidence type="ECO:0000256" key="5">
    <source>
        <dbReference type="PROSITE-ProRule" id="PRU00339"/>
    </source>
</evidence>
<dbReference type="Gene3D" id="1.25.40.10">
    <property type="entry name" value="Tetratricopeptide repeat domain"/>
    <property type="match status" value="3"/>
</dbReference>
<dbReference type="SMART" id="SM00220">
    <property type="entry name" value="S_TKc"/>
    <property type="match status" value="1"/>
</dbReference>
<evidence type="ECO:0000256" key="4">
    <source>
        <dbReference type="ARBA" id="ARBA00022840"/>
    </source>
</evidence>
<evidence type="ECO:0000256" key="2">
    <source>
        <dbReference type="ARBA" id="ARBA00022741"/>
    </source>
</evidence>
<dbReference type="GO" id="GO:0005524">
    <property type="term" value="F:ATP binding"/>
    <property type="evidence" value="ECO:0007669"/>
    <property type="project" value="UniProtKB-KW"/>
</dbReference>
<keyword evidence="8" id="KW-0723">Serine/threonine-protein kinase</keyword>
<dbReference type="SUPFAM" id="SSF48452">
    <property type="entry name" value="TPR-like"/>
    <property type="match status" value="3"/>
</dbReference>
<dbReference type="AlphaFoldDB" id="A0AA37T0F4"/>
<dbReference type="Pfam" id="PF13424">
    <property type="entry name" value="TPR_12"/>
    <property type="match status" value="4"/>
</dbReference>
<evidence type="ECO:0000256" key="6">
    <source>
        <dbReference type="SAM" id="Phobius"/>
    </source>
</evidence>
<dbReference type="InterPro" id="IPR011009">
    <property type="entry name" value="Kinase-like_dom_sf"/>
</dbReference>
<dbReference type="SMART" id="SM00028">
    <property type="entry name" value="TPR"/>
    <property type="match status" value="8"/>
</dbReference>
<keyword evidence="5" id="KW-0802">TPR repeat</keyword>
<dbReference type="Pfam" id="PF00069">
    <property type="entry name" value="Pkinase"/>
    <property type="match status" value="1"/>
</dbReference>
<dbReference type="InterPro" id="IPR011990">
    <property type="entry name" value="TPR-like_helical_dom_sf"/>
</dbReference>
<dbReference type="EMBL" id="BSPD01000006">
    <property type="protein sequence ID" value="GLS24465.1"/>
    <property type="molecule type" value="Genomic_DNA"/>
</dbReference>
<evidence type="ECO:0000256" key="1">
    <source>
        <dbReference type="ARBA" id="ARBA00022679"/>
    </source>
</evidence>
<organism evidence="8 9">
    <name type="scientific">Marinibactrum halimedae</name>
    <dbReference type="NCBI Taxonomy" id="1444977"/>
    <lineage>
        <taxon>Bacteria</taxon>
        <taxon>Pseudomonadati</taxon>
        <taxon>Pseudomonadota</taxon>
        <taxon>Gammaproteobacteria</taxon>
        <taxon>Cellvibrionales</taxon>
        <taxon>Cellvibrionaceae</taxon>
        <taxon>Marinibactrum</taxon>
    </lineage>
</organism>
<dbReference type="Gene3D" id="3.30.200.20">
    <property type="entry name" value="Phosphorylase Kinase, domain 1"/>
    <property type="match status" value="1"/>
</dbReference>
<keyword evidence="2" id="KW-0547">Nucleotide-binding</keyword>
<dbReference type="PANTHER" id="PTHR43289:SF34">
    <property type="entry name" value="SERINE_THREONINE-PROTEIN KINASE YBDM-RELATED"/>
    <property type="match status" value="1"/>
</dbReference>
<dbReference type="InterPro" id="IPR008271">
    <property type="entry name" value="Ser/Thr_kinase_AS"/>
</dbReference>
<feature type="repeat" description="TPR" evidence="5">
    <location>
        <begin position="639"/>
        <end position="672"/>
    </location>
</feature>
<feature type="repeat" description="TPR" evidence="5">
    <location>
        <begin position="765"/>
        <end position="798"/>
    </location>
</feature>
<dbReference type="SUPFAM" id="SSF56112">
    <property type="entry name" value="Protein kinase-like (PK-like)"/>
    <property type="match status" value="1"/>
</dbReference>
<dbReference type="Proteomes" id="UP001156870">
    <property type="component" value="Unassembled WGS sequence"/>
</dbReference>
<dbReference type="GO" id="GO:0004674">
    <property type="term" value="F:protein serine/threonine kinase activity"/>
    <property type="evidence" value="ECO:0007669"/>
    <property type="project" value="UniProtKB-KW"/>
</dbReference>
<evidence type="ECO:0000313" key="9">
    <source>
        <dbReference type="Proteomes" id="UP001156870"/>
    </source>
</evidence>
<sequence length="829" mass="94728">MSTNTTMEKEAYALLEDSAELTRSSQLEFLHNVCKNNPTLLKHCLTLLGDDINDADFMEMAYGESNSQEPVYDTQGTQIGNYRIEEKIGSGGAADVHLAVRTDDVHHQPVALKIIKGWGHTHELAERMKRERRILSQLRHPNIASFLDGGNAKDGRPYYVLEYIKGESITDYCNNHKLSLKDRLILFRKVCDAVSAAHSQLILHRDLKPSNILVTEDGSPKLLDFGIAKLLDDSDNQAQLTQFFAPMTPQYASPEQIKQEPLSVASDQYSLGILLYQLITGELPYDTKESSMAHITGNLTLKRPSHGVANNKNHNDNEKRRLIKQLKGDLDAIVMKAIHKEADYRYPSVKELSEDIRRYLENKPVHAQKRSYWYQTRRFLQRNLATVAISLIFACATTFIGITQQMRIIEERDQAILEREKFKQTQYFLLSLFKFSHPEKNYGDELTVKQVLDRGADSIKNQFNDQPSVKVTLMTTLAKAYKKLQLPEKAIELYTASFELQKAIESTPNEMMATTLSNIAELLTLRGENKKANNYLNQAIAIYQELDEKDPKNEADAYSAAGILANRLGKYKESKQFLSHSLSIREAHFEQNHREIIKSHMELGVVYTAEGNYEQAQYYNEQALILAKQNPKENYTTLSSVHNTIAVTYHLQGNLQKAEEHYQESIKIRTNLFGENNIKLVTSYNNLGEVHTALNNFDKAIQYHEKSLAILEKNNNKERYLLAVTHNRLGDALIGKHHFDSAHHHLQLSLDIRKEIYGDQHHDLAKSYHSFGDLYSAMDSRDKAKESYEKALSIRLRAYGEEHALTKETLKAINSLKLNALKYEQTNSY</sequence>
<feature type="domain" description="Protein kinase" evidence="7">
    <location>
        <begin position="82"/>
        <end position="360"/>
    </location>
</feature>
<dbReference type="PROSITE" id="PS50011">
    <property type="entry name" value="PROTEIN_KINASE_DOM"/>
    <property type="match status" value="1"/>
</dbReference>
<feature type="repeat" description="TPR" evidence="5">
    <location>
        <begin position="681"/>
        <end position="714"/>
    </location>
</feature>
<dbReference type="PROSITE" id="PS00108">
    <property type="entry name" value="PROTEIN_KINASE_ST"/>
    <property type="match status" value="1"/>
</dbReference>
<dbReference type="Gene3D" id="1.10.510.10">
    <property type="entry name" value="Transferase(Phosphotransferase) domain 1"/>
    <property type="match status" value="1"/>
</dbReference>
<dbReference type="InterPro" id="IPR019734">
    <property type="entry name" value="TPR_rpt"/>
</dbReference>
<comment type="caution">
    <text evidence="8">The sequence shown here is derived from an EMBL/GenBank/DDBJ whole genome shotgun (WGS) entry which is preliminary data.</text>
</comment>
<feature type="repeat" description="TPR" evidence="5">
    <location>
        <begin position="597"/>
        <end position="630"/>
    </location>
</feature>
<gene>
    <name evidence="8" type="ORF">GCM10007877_01760</name>
</gene>
<keyword evidence="6" id="KW-0812">Transmembrane</keyword>
<accession>A0AA37T0F4</accession>
<keyword evidence="1" id="KW-0808">Transferase</keyword>
<dbReference type="RefSeq" id="WP_232595791.1">
    <property type="nucleotide sequence ID" value="NZ_BSPD01000006.1"/>
</dbReference>
<evidence type="ECO:0000259" key="7">
    <source>
        <dbReference type="PROSITE" id="PS50011"/>
    </source>
</evidence>
<proteinExistence type="predicted"/>
<name>A0AA37T0F4_9GAMM</name>
<protein>
    <submittedName>
        <fullName evidence="8">Serine/threonine protein kinase</fullName>
    </submittedName>
</protein>
<dbReference type="PROSITE" id="PS50005">
    <property type="entry name" value="TPR"/>
    <property type="match status" value="4"/>
</dbReference>
<dbReference type="PANTHER" id="PTHR43289">
    <property type="entry name" value="MITOGEN-ACTIVATED PROTEIN KINASE KINASE KINASE 20-RELATED"/>
    <property type="match status" value="1"/>
</dbReference>
<keyword evidence="4" id="KW-0067">ATP-binding</keyword>
<evidence type="ECO:0000313" key="8">
    <source>
        <dbReference type="EMBL" id="GLS24465.1"/>
    </source>
</evidence>
<keyword evidence="3 8" id="KW-0418">Kinase</keyword>
<feature type="transmembrane region" description="Helical" evidence="6">
    <location>
        <begin position="384"/>
        <end position="402"/>
    </location>
</feature>
<keyword evidence="9" id="KW-1185">Reference proteome</keyword>
<dbReference type="InterPro" id="IPR000719">
    <property type="entry name" value="Prot_kinase_dom"/>
</dbReference>
<dbReference type="CDD" id="cd14014">
    <property type="entry name" value="STKc_PknB_like"/>
    <property type="match status" value="1"/>
</dbReference>
<evidence type="ECO:0000256" key="3">
    <source>
        <dbReference type="ARBA" id="ARBA00022777"/>
    </source>
</evidence>
<reference evidence="8 9" key="1">
    <citation type="journal article" date="2014" name="Int. J. Syst. Evol. Microbiol.">
        <title>Complete genome sequence of Corynebacterium casei LMG S-19264T (=DSM 44701T), isolated from a smear-ripened cheese.</title>
        <authorList>
            <consortium name="US DOE Joint Genome Institute (JGI-PGF)"/>
            <person name="Walter F."/>
            <person name="Albersmeier A."/>
            <person name="Kalinowski J."/>
            <person name="Ruckert C."/>
        </authorList>
    </citation>
    <scope>NUCLEOTIDE SEQUENCE [LARGE SCALE GENOMIC DNA]</scope>
    <source>
        <strain evidence="8 9">NBRC 110095</strain>
    </source>
</reference>